<dbReference type="EMBL" id="CP028956">
    <property type="protein sequence ID" value="AWC95068.1"/>
    <property type="molecule type" value="Genomic_DNA"/>
</dbReference>
<accession>A0AAU8ZPS3</accession>
<name>A0AAU8ZPS3_MORMO</name>
<evidence type="ECO:0000313" key="2">
    <source>
        <dbReference type="Proteomes" id="UP000244682"/>
    </source>
</evidence>
<gene>
    <name evidence="1" type="ORF">AM380_16185</name>
</gene>
<sequence>MFTFLSGLSKNSLIISSLGLIFYFSGRTALFADKNNHCPGKCTSGRKTAPKNRMIPSLTALINKAFAIF</sequence>
<evidence type="ECO:0000313" key="1">
    <source>
        <dbReference type="EMBL" id="AWC95068.1"/>
    </source>
</evidence>
<proteinExistence type="predicted"/>
<dbReference type="Proteomes" id="UP000244682">
    <property type="component" value="Chromosome"/>
</dbReference>
<reference evidence="1 2" key="1">
    <citation type="submission" date="2018-04" db="EMBL/GenBank/DDBJ databases">
        <title>Whole genome sequencing of Morganella morganii AR_0133.</title>
        <authorList>
            <person name="Conlan S."/>
            <person name="Thomas P.J."/>
            <person name="Mullikin J."/>
            <person name="Frank K.M."/>
            <person name="Segre J.A."/>
        </authorList>
    </citation>
    <scope>NUCLEOTIDE SEQUENCE [LARGE SCALE GENOMIC DNA]</scope>
    <source>
        <strain evidence="1 2">AR_0133</strain>
    </source>
</reference>
<organism evidence="1 2">
    <name type="scientific">Morganella morganii</name>
    <name type="common">Proteus morganii</name>
    <dbReference type="NCBI Taxonomy" id="582"/>
    <lineage>
        <taxon>Bacteria</taxon>
        <taxon>Pseudomonadati</taxon>
        <taxon>Pseudomonadota</taxon>
        <taxon>Gammaproteobacteria</taxon>
        <taxon>Enterobacterales</taxon>
        <taxon>Morganellaceae</taxon>
        <taxon>Morganella</taxon>
    </lineage>
</organism>
<dbReference type="AlphaFoldDB" id="A0AAU8ZPS3"/>
<protein>
    <submittedName>
        <fullName evidence="1">Uncharacterized protein</fullName>
    </submittedName>
</protein>